<dbReference type="GO" id="GO:0039693">
    <property type="term" value="P:viral DNA genome replication"/>
    <property type="evidence" value="ECO:0007669"/>
    <property type="project" value="UniProtKB-KW"/>
</dbReference>
<organism evidence="4 5">
    <name type="scientific">Xanthomonas phage XPP1</name>
    <dbReference type="NCBI Taxonomy" id="2099853"/>
    <lineage>
        <taxon>Viruses</taxon>
        <taxon>Duplodnaviria</taxon>
        <taxon>Heunggongvirae</taxon>
        <taxon>Uroviricota</taxon>
        <taxon>Caudoviricetes</taxon>
        <taxon>Kantovirinae</taxon>
        <taxon>Tsukubavirus</taxon>
        <taxon>Tsukubavirus XPP1</taxon>
    </lineage>
</organism>
<dbReference type="GO" id="GO:0006261">
    <property type="term" value="P:DNA-templated DNA replication"/>
    <property type="evidence" value="ECO:0007669"/>
    <property type="project" value="InterPro"/>
</dbReference>
<dbReference type="PANTHER" id="PTHR10133">
    <property type="entry name" value="DNA POLYMERASE I"/>
    <property type="match status" value="1"/>
</dbReference>
<evidence type="ECO:0000259" key="3">
    <source>
        <dbReference type="SMART" id="SM00482"/>
    </source>
</evidence>
<dbReference type="SUPFAM" id="SSF56672">
    <property type="entry name" value="DNA/RNA polymerases"/>
    <property type="match status" value="1"/>
</dbReference>
<dbReference type="KEGG" id="vg:64408821"/>
<keyword evidence="4" id="KW-0808">Transferase</keyword>
<keyword evidence="1" id="KW-0235">DNA replication</keyword>
<evidence type="ECO:0000313" key="5">
    <source>
        <dbReference type="Proteomes" id="UP000289438"/>
    </source>
</evidence>
<dbReference type="GO" id="GO:0006302">
    <property type="term" value="P:double-strand break repair"/>
    <property type="evidence" value="ECO:0007669"/>
    <property type="project" value="TreeGrafter"/>
</dbReference>
<dbReference type="GO" id="GO:0003887">
    <property type="term" value="F:DNA-directed DNA polymerase activity"/>
    <property type="evidence" value="ECO:0007669"/>
    <property type="project" value="UniProtKB-EC"/>
</dbReference>
<evidence type="ECO:0000256" key="2">
    <source>
        <dbReference type="ARBA" id="ARBA00023109"/>
    </source>
</evidence>
<dbReference type="GeneID" id="64408821"/>
<dbReference type="InterPro" id="IPR043502">
    <property type="entry name" value="DNA/RNA_pol_sf"/>
</dbReference>
<dbReference type="Gene3D" id="1.10.150.20">
    <property type="entry name" value="5' to 3' exonuclease, C-terminal subdomain"/>
    <property type="match status" value="1"/>
</dbReference>
<dbReference type="InterPro" id="IPR001098">
    <property type="entry name" value="DNA-dir_DNA_pol_A_palm_dom"/>
</dbReference>
<dbReference type="EMBL" id="MG944227">
    <property type="protein sequence ID" value="AVO23686.1"/>
    <property type="molecule type" value="Genomic_DNA"/>
</dbReference>
<dbReference type="Proteomes" id="UP000289438">
    <property type="component" value="Segment"/>
</dbReference>
<dbReference type="Pfam" id="PF00476">
    <property type="entry name" value="DNA_pol_A"/>
    <property type="match status" value="1"/>
</dbReference>
<evidence type="ECO:0000313" key="4">
    <source>
        <dbReference type="EMBL" id="AVO23686.1"/>
    </source>
</evidence>
<keyword evidence="4" id="KW-0548">Nucleotidyltransferase</keyword>
<dbReference type="GO" id="GO:0003677">
    <property type="term" value="F:DNA binding"/>
    <property type="evidence" value="ECO:0007669"/>
    <property type="project" value="InterPro"/>
</dbReference>
<feature type="domain" description="DNA-directed DNA polymerase family A palm" evidence="3">
    <location>
        <begin position="377"/>
        <end position="622"/>
    </location>
</feature>
<proteinExistence type="predicted"/>
<accession>A0A3S7I619</accession>
<reference evidence="4 5" key="1">
    <citation type="submission" date="2018-02" db="EMBL/GenBank/DDBJ databases">
        <title>Isolation, characterization and comparative genomics of Xanthomonas oryzae pv. oryzae bacteriophages.</title>
        <authorList>
            <person name="Varga I."/>
            <person name="Molnar J."/>
            <person name="Gazdag A."/>
            <person name="Szucs D."/>
            <person name="Doffkay Z."/>
            <person name="Valappil S.K."/>
            <person name="Papp S."/>
            <person name="Pinter R."/>
            <person name="Vera Cruz C.M."/>
            <person name="Ricardo O."/>
            <person name="Vizi T."/>
            <person name="Schneider G."/>
            <person name="Rakhely G."/>
            <person name="Kovacs T."/>
        </authorList>
    </citation>
    <scope>NUCLEOTIDE SEQUENCE [LARGE SCALE GENOMIC DNA]</scope>
</reference>
<protein>
    <submittedName>
        <fullName evidence="4">DNA polymerase I</fullName>
        <ecNumber evidence="4">2.7.7.7</ecNumber>
    </submittedName>
</protein>
<keyword evidence="5" id="KW-1185">Reference proteome</keyword>
<sequence>MQTQREGLFLDFEVASKTDLKAHGLARYLACPTTKPYCFTFVLPGMRQADLWELGQPIPRQILAHIAAGKTFVAHNAAFDALIWNDVLPRWVKADLPQLNLRGQVQCSAARARYNGLPGGLGRAAEALGLPLQKDREGAAAMKELMCNPDWSPATHPELFARTYKYALLDTDVMVALWEATQPMPPQEQLYWQLDLEINMRGFGVDVEAAEGMAEMAQLAQAMIDFEVETATQGKILTTSVIKQIQSFAAGLGAELDEAGRESVKALLTRDDVPEVLRDVLTLRLDASRAPKKHDAILRAHVNGRMCHSTVYHGALSGRSTAMGCGDVQLLNVARPRPGRKVKDTITYLDAARRRDFDYLSRPEVGPPLAALADAQRHLFCATNPGCVLVVADLSGIEARKGPWLANDEGMLVEYEQGIDGYKVEAATIFDLPDTDAVTSDQRQIGKITRLALQYGGGDGALDNMAKAYGLELPEELRRKIVWTYRESHPALSTWWSCLEFAALMALDQPGRAVTVPIGRGFCTNVTFVRDAVALRMELPSGRAISYHNARLILEPGASAPIAVYDKPNGVVETLDRKILSNNMTQGLARDLFWEAMLSVAPVEQIVHHVYDEVILEVPEERAELRLKQLEARLSKAPLWAPGLPLGAEGFVSPYWRK</sequence>
<dbReference type="InterPro" id="IPR002298">
    <property type="entry name" value="DNA_polymerase_A"/>
</dbReference>
<dbReference type="SMART" id="SM00482">
    <property type="entry name" value="POLAc"/>
    <property type="match status" value="1"/>
</dbReference>
<evidence type="ECO:0000256" key="1">
    <source>
        <dbReference type="ARBA" id="ARBA00022705"/>
    </source>
</evidence>
<name>A0A3S7I619_9CAUD</name>
<dbReference type="EC" id="2.7.7.7" evidence="4"/>
<dbReference type="RefSeq" id="YP_010052452.1">
    <property type="nucleotide sequence ID" value="NC_054458.1"/>
</dbReference>
<dbReference type="PANTHER" id="PTHR10133:SF27">
    <property type="entry name" value="DNA POLYMERASE NU"/>
    <property type="match status" value="1"/>
</dbReference>
<keyword evidence="2" id="KW-1194">Viral DNA replication</keyword>